<evidence type="ECO:0000313" key="1">
    <source>
        <dbReference type="EMBL" id="OYD57608.1"/>
    </source>
</evidence>
<comment type="caution">
    <text evidence="1">The sequence shown here is derived from an EMBL/GenBank/DDBJ whole genome shotgun (WGS) entry which is preliminary data.</text>
</comment>
<dbReference type="RefSeq" id="WP_094252959.1">
    <property type="nucleotide sequence ID" value="NZ_JBHLXL010000001.1"/>
</dbReference>
<name>A0A235F8L7_9BACL</name>
<dbReference type="AlphaFoldDB" id="A0A235F8L7"/>
<evidence type="ECO:0008006" key="3">
    <source>
        <dbReference type="Google" id="ProtNLM"/>
    </source>
</evidence>
<dbReference type="Proteomes" id="UP000215059">
    <property type="component" value="Unassembled WGS sequence"/>
</dbReference>
<keyword evidence="2" id="KW-1185">Reference proteome</keyword>
<organism evidence="1 2">
    <name type="scientific">Fictibacillus aquaticus</name>
    <dbReference type="NCBI Taxonomy" id="2021314"/>
    <lineage>
        <taxon>Bacteria</taxon>
        <taxon>Bacillati</taxon>
        <taxon>Bacillota</taxon>
        <taxon>Bacilli</taxon>
        <taxon>Bacillales</taxon>
        <taxon>Fictibacillaceae</taxon>
        <taxon>Fictibacillus</taxon>
    </lineage>
</organism>
<accession>A0A235F8L7</accession>
<protein>
    <recommendedName>
        <fullName evidence="3">Capsular biosynthesis protein</fullName>
    </recommendedName>
</protein>
<dbReference type="SUPFAM" id="SSF53756">
    <property type="entry name" value="UDP-Glycosyltransferase/glycogen phosphorylase"/>
    <property type="match status" value="1"/>
</dbReference>
<reference evidence="1 2" key="1">
    <citation type="submission" date="2017-07" db="EMBL/GenBank/DDBJ databases">
        <title>Fictibacillus sp. nov. GDSW-R2A3 Genome sequencing and assembly.</title>
        <authorList>
            <person name="Mayilraj S."/>
        </authorList>
    </citation>
    <scope>NUCLEOTIDE SEQUENCE [LARGE SCALE GENOMIC DNA]</scope>
    <source>
        <strain evidence="1 2">GDSW-R2A3</strain>
    </source>
</reference>
<gene>
    <name evidence="1" type="ORF">CGZ90_13150</name>
</gene>
<sequence length="359" mass="42894">MKKIAILSAVNIKHMSLISLYTEKLIKDKITFDIIYMDKYGEEEEFSGNEKYVFKNIINSKDTKLKKIIKYFRFKKFAINIIEKNNYDFIIVWNDIAIFMFATYLAKYWKGKYCLNVRDYCGQKNPFIFKRFKHVISNSAFTTISSDGYRSFLPSYNYLQVHSLNKEILSKIKPRELFQKDIPIRISFVGNIRFMDINKKILDVFKNDKRFKVQFYGTNANILKKYAQENDIKNTDFHDSFQIAQTSQFIQNTDLVNNLYGNENVGLDYALSIKLYHGIYYRTPILVFAKTHMEKIISKYNIGYVVSDIDIDLPNRIYNWYQSLDFIKFNESCEKLLNEIEENNLEFENYYRRYIAPEF</sequence>
<evidence type="ECO:0000313" key="2">
    <source>
        <dbReference type="Proteomes" id="UP000215059"/>
    </source>
</evidence>
<dbReference type="Gene3D" id="3.40.50.2000">
    <property type="entry name" value="Glycogen Phosphorylase B"/>
    <property type="match status" value="1"/>
</dbReference>
<dbReference type="EMBL" id="NOII01000003">
    <property type="protein sequence ID" value="OYD57608.1"/>
    <property type="molecule type" value="Genomic_DNA"/>
</dbReference>
<proteinExistence type="predicted"/>
<dbReference type="OrthoDB" id="2052976at2"/>